<sequence>MASASRSSSSYSNDDSSADLVQFPRSTCEPNATINGEHAMKRPYNGRCHYKTGKCFNERALKRNGTAHSLCEEHRRRQNLIQRRSDRKYQKVHAIRRRERTQRLKRQVSLTVARQLQQQQLKKFAMSQRNPPQGPEVNNVGGAMPARVTPGNVGVARSFVSDG</sequence>
<evidence type="ECO:0000313" key="8">
    <source>
        <dbReference type="EMBL" id="KAE9269726.1"/>
    </source>
</evidence>
<dbReference type="EMBL" id="QXFW01004024">
    <property type="protein sequence ID" value="KAE8967589.1"/>
    <property type="molecule type" value="Genomic_DNA"/>
</dbReference>
<evidence type="ECO:0000313" key="11">
    <source>
        <dbReference type="Proteomes" id="UP000440732"/>
    </source>
</evidence>
<gene>
    <name evidence="8" type="ORF">PF001_g29101</name>
    <name evidence="7" type="ORF">PF004_g27259</name>
    <name evidence="6" type="ORF">PF006_g19978</name>
    <name evidence="4" type="ORF">PF007_g29247</name>
    <name evidence="2" type="ORF">PF009_g28974</name>
    <name evidence="5" type="ORF">PF010_g20677</name>
    <name evidence="3" type="ORF">PF011_g27500</name>
</gene>
<evidence type="ECO:0000313" key="12">
    <source>
        <dbReference type="Proteomes" id="UP000441208"/>
    </source>
</evidence>
<accession>A0A6A3S995</accession>
<dbReference type="Proteomes" id="UP000437068">
    <property type="component" value="Unassembled WGS sequence"/>
</dbReference>
<evidence type="ECO:0000313" key="15">
    <source>
        <dbReference type="Proteomes" id="UP000488956"/>
    </source>
</evidence>
<protein>
    <submittedName>
        <fullName evidence="6">Uncharacterized protein</fullName>
    </submittedName>
</protein>
<evidence type="ECO:0000313" key="10">
    <source>
        <dbReference type="Proteomes" id="UP000437068"/>
    </source>
</evidence>
<dbReference type="Proteomes" id="UP000476176">
    <property type="component" value="Unassembled WGS sequence"/>
</dbReference>
<comment type="caution">
    <text evidence="6">The sequence shown here is derived from an EMBL/GenBank/DDBJ whole genome shotgun (WGS) entry which is preliminary data.</text>
</comment>
<dbReference type="Proteomes" id="UP000440732">
    <property type="component" value="Unassembled WGS sequence"/>
</dbReference>
<feature type="region of interest" description="Disordered" evidence="1">
    <location>
        <begin position="126"/>
        <end position="150"/>
    </location>
</feature>
<feature type="region of interest" description="Disordered" evidence="1">
    <location>
        <begin position="1"/>
        <end position="24"/>
    </location>
</feature>
<organism evidence="6 11">
    <name type="scientific">Phytophthora fragariae</name>
    <dbReference type="NCBI Taxonomy" id="53985"/>
    <lineage>
        <taxon>Eukaryota</taxon>
        <taxon>Sar</taxon>
        <taxon>Stramenopiles</taxon>
        <taxon>Oomycota</taxon>
        <taxon>Peronosporomycetes</taxon>
        <taxon>Peronosporales</taxon>
        <taxon>Peronosporaceae</taxon>
        <taxon>Phytophthora</taxon>
    </lineage>
</organism>
<dbReference type="EMBL" id="QXGE01004706">
    <property type="protein sequence ID" value="KAE9269726.1"/>
    <property type="molecule type" value="Genomic_DNA"/>
</dbReference>
<dbReference type="Proteomes" id="UP000429523">
    <property type="component" value="Unassembled WGS sequence"/>
</dbReference>
<dbReference type="EMBL" id="QXGF01003846">
    <property type="protein sequence ID" value="KAE8920737.1"/>
    <property type="molecule type" value="Genomic_DNA"/>
</dbReference>
<evidence type="ECO:0000313" key="14">
    <source>
        <dbReference type="Proteomes" id="UP000476176"/>
    </source>
</evidence>
<evidence type="ECO:0000313" key="7">
    <source>
        <dbReference type="EMBL" id="KAE9172468.1"/>
    </source>
</evidence>
<reference evidence="9 10" key="1">
    <citation type="submission" date="2018-08" db="EMBL/GenBank/DDBJ databases">
        <title>Genomic investigation of the strawberry pathogen Phytophthora fragariae indicates pathogenicity is determined by transcriptional variation in three key races.</title>
        <authorList>
            <person name="Adams T.M."/>
            <person name="Armitage A.D."/>
            <person name="Sobczyk M.K."/>
            <person name="Bates H.J."/>
            <person name="Dunwell J.M."/>
            <person name="Nellist C.F."/>
            <person name="Harrison R.J."/>
        </authorList>
    </citation>
    <scope>NUCLEOTIDE SEQUENCE [LARGE SCALE GENOMIC DNA]</scope>
    <source>
        <strain evidence="8 10">A4</strain>
        <strain evidence="7 14">BC-23</strain>
        <strain evidence="6 11">NOV-5</strain>
        <strain evidence="4 12">NOV-71</strain>
        <strain evidence="2 9">NOV-9</strain>
        <strain evidence="5 15">ONT-3</strain>
        <strain evidence="3 13">SCRP245</strain>
    </source>
</reference>
<dbReference type="EMBL" id="QXFX01001780">
    <property type="protein sequence ID" value="KAE9084842.1"/>
    <property type="molecule type" value="Genomic_DNA"/>
</dbReference>
<evidence type="ECO:0000313" key="5">
    <source>
        <dbReference type="EMBL" id="KAE9084842.1"/>
    </source>
</evidence>
<evidence type="ECO:0000313" key="9">
    <source>
        <dbReference type="Proteomes" id="UP000429523"/>
    </source>
</evidence>
<evidence type="ECO:0000313" key="6">
    <source>
        <dbReference type="EMBL" id="KAE9112478.1"/>
    </source>
</evidence>
<evidence type="ECO:0000313" key="4">
    <source>
        <dbReference type="EMBL" id="KAE9064298.1"/>
    </source>
</evidence>
<evidence type="ECO:0000313" key="3">
    <source>
        <dbReference type="EMBL" id="KAE8967589.1"/>
    </source>
</evidence>
<dbReference type="EMBL" id="QXGC01003890">
    <property type="protein sequence ID" value="KAE9172468.1"/>
    <property type="molecule type" value="Genomic_DNA"/>
</dbReference>
<proteinExistence type="predicted"/>
<feature type="compositionally biased region" description="Low complexity" evidence="1">
    <location>
        <begin position="1"/>
        <end position="19"/>
    </location>
</feature>
<evidence type="ECO:0000313" key="2">
    <source>
        <dbReference type="EMBL" id="KAE8920737.1"/>
    </source>
</evidence>
<dbReference type="EMBL" id="QXFZ01004437">
    <property type="protein sequence ID" value="KAE9064298.1"/>
    <property type="molecule type" value="Genomic_DNA"/>
</dbReference>
<dbReference type="Proteomes" id="UP000441208">
    <property type="component" value="Unassembled WGS sequence"/>
</dbReference>
<evidence type="ECO:0000256" key="1">
    <source>
        <dbReference type="SAM" id="MobiDB-lite"/>
    </source>
</evidence>
<dbReference type="Proteomes" id="UP000460718">
    <property type="component" value="Unassembled WGS sequence"/>
</dbReference>
<dbReference type="EMBL" id="QXGA01001705">
    <property type="protein sequence ID" value="KAE9112478.1"/>
    <property type="molecule type" value="Genomic_DNA"/>
</dbReference>
<evidence type="ECO:0000313" key="13">
    <source>
        <dbReference type="Proteomes" id="UP000460718"/>
    </source>
</evidence>
<name>A0A6A3S995_9STRA</name>
<dbReference type="AlphaFoldDB" id="A0A6A3S995"/>
<dbReference type="Proteomes" id="UP000488956">
    <property type="component" value="Unassembled WGS sequence"/>
</dbReference>